<dbReference type="AlphaFoldDB" id="A0A316VYN5"/>
<dbReference type="PANTHER" id="PTHR12875">
    <property type="entry name" value="GOLGI TO ER TRAFFIC PROTEIN 4 HOMOLOG"/>
    <property type="match status" value="1"/>
</dbReference>
<protein>
    <recommendedName>
        <fullName evidence="5">DUF410-domain-containing protein</fullName>
    </recommendedName>
</protein>
<dbReference type="OrthoDB" id="10252405at2759"/>
<dbReference type="STRING" id="1522189.A0A316VYN5"/>
<dbReference type="Proteomes" id="UP000245783">
    <property type="component" value="Unassembled WGS sequence"/>
</dbReference>
<evidence type="ECO:0000313" key="3">
    <source>
        <dbReference type="EMBL" id="PWN42777.1"/>
    </source>
</evidence>
<name>A0A316VYN5_9BASI</name>
<reference evidence="3 4" key="1">
    <citation type="journal article" date="2018" name="Mol. Biol. Evol.">
        <title>Broad Genomic Sampling Reveals a Smut Pathogenic Ancestry of the Fungal Clade Ustilaginomycotina.</title>
        <authorList>
            <person name="Kijpornyongpan T."/>
            <person name="Mondo S.J."/>
            <person name="Barry K."/>
            <person name="Sandor L."/>
            <person name="Lee J."/>
            <person name="Lipzen A."/>
            <person name="Pangilinan J."/>
            <person name="LaButti K."/>
            <person name="Hainaut M."/>
            <person name="Henrissat B."/>
            <person name="Grigoriev I.V."/>
            <person name="Spatafora J.W."/>
            <person name="Aime M.C."/>
        </authorList>
    </citation>
    <scope>NUCLEOTIDE SEQUENCE [LARGE SCALE GENOMIC DNA]</scope>
    <source>
        <strain evidence="3 4">MCA 4658</strain>
    </source>
</reference>
<dbReference type="Pfam" id="PF04190">
    <property type="entry name" value="GET4"/>
    <property type="match status" value="1"/>
</dbReference>
<evidence type="ECO:0000313" key="4">
    <source>
        <dbReference type="Proteomes" id="UP000245783"/>
    </source>
</evidence>
<evidence type="ECO:0008006" key="5">
    <source>
        <dbReference type="Google" id="ProtNLM"/>
    </source>
</evidence>
<accession>A0A316VYN5</accession>
<dbReference type="InterPro" id="IPR011990">
    <property type="entry name" value="TPR-like_helical_dom_sf"/>
</dbReference>
<dbReference type="RefSeq" id="XP_025369937.1">
    <property type="nucleotide sequence ID" value="XM_025515641.1"/>
</dbReference>
<sequence>MGGYELHQKLRTKAVRQLKKKDYAGAIESLHGGAVELLKEGEQGSGCDLGVYMIDVYGQAELPSDETSRGRILEIVKAAKPDFWRKKVIDAAIKWSAKVTSAPAGDGHLRLALGEALVASGEFYAAEGHLLAASAPPPGNASLASQHFDASAPTKFASSQLTWLYAHAETESQAKGESRDQATIARSASGRWALRGLLPLLVARAFTGSRAFLIAYVKELVTKHPKLLLPTQPNPKAFSPVGGTTTVQSDPLQLYMTANADLNFAQMTLALVGQAVSVKKSGQRVGDQLRNAWGGLIQQYQREGPALEADEFVGDTINGISTLYFDVRSNQPQGNFMQDMLGALMGGGPQGGSQPAPVIVKQPPAPKGVQRPDTEESAGDGGEELDLD</sequence>
<evidence type="ECO:0000256" key="2">
    <source>
        <dbReference type="SAM" id="MobiDB-lite"/>
    </source>
</evidence>
<evidence type="ECO:0000256" key="1">
    <source>
        <dbReference type="ARBA" id="ARBA00005351"/>
    </source>
</evidence>
<feature type="region of interest" description="Disordered" evidence="2">
    <location>
        <begin position="346"/>
        <end position="388"/>
    </location>
</feature>
<organism evidence="3 4">
    <name type="scientific">Ceraceosorus guamensis</name>
    <dbReference type="NCBI Taxonomy" id="1522189"/>
    <lineage>
        <taxon>Eukaryota</taxon>
        <taxon>Fungi</taxon>
        <taxon>Dikarya</taxon>
        <taxon>Basidiomycota</taxon>
        <taxon>Ustilaginomycotina</taxon>
        <taxon>Exobasidiomycetes</taxon>
        <taxon>Ceraceosorales</taxon>
        <taxon>Ceraceosoraceae</taxon>
        <taxon>Ceraceosorus</taxon>
    </lineage>
</organism>
<dbReference type="Gene3D" id="1.25.40.10">
    <property type="entry name" value="Tetratricopeptide repeat domain"/>
    <property type="match status" value="1"/>
</dbReference>
<keyword evidence="4" id="KW-1185">Reference proteome</keyword>
<dbReference type="EMBL" id="KZ819376">
    <property type="protein sequence ID" value="PWN42777.1"/>
    <property type="molecule type" value="Genomic_DNA"/>
</dbReference>
<feature type="compositionally biased region" description="Acidic residues" evidence="2">
    <location>
        <begin position="375"/>
        <end position="388"/>
    </location>
</feature>
<comment type="similarity">
    <text evidence="1">Belongs to the GET4 family.</text>
</comment>
<dbReference type="GO" id="GO:0005829">
    <property type="term" value="C:cytosol"/>
    <property type="evidence" value="ECO:0007669"/>
    <property type="project" value="TreeGrafter"/>
</dbReference>
<dbReference type="GO" id="GO:0045048">
    <property type="term" value="P:protein insertion into ER membrane"/>
    <property type="evidence" value="ECO:0007669"/>
    <property type="project" value="InterPro"/>
</dbReference>
<gene>
    <name evidence="3" type="ORF">IE81DRAFT_341182</name>
</gene>
<dbReference type="GeneID" id="37037511"/>
<dbReference type="InParanoid" id="A0A316VYN5"/>
<proteinExistence type="inferred from homology"/>
<dbReference type="InterPro" id="IPR007317">
    <property type="entry name" value="GET4"/>
</dbReference>
<dbReference type="PANTHER" id="PTHR12875:SF0">
    <property type="entry name" value="GOLGI TO ER TRAFFIC PROTEIN 4 HOMOLOG"/>
    <property type="match status" value="1"/>
</dbReference>